<proteinExistence type="predicted"/>
<dbReference type="Proteomes" id="UP000821845">
    <property type="component" value="Chromosome 7"/>
</dbReference>
<comment type="caution">
    <text evidence="1">The sequence shown here is derived from an EMBL/GenBank/DDBJ whole genome shotgun (WGS) entry which is preliminary data.</text>
</comment>
<sequence length="191" mass="20572">MSSEFTLEGCESTQELRQNTVSSVRDVRTVASDSSFEQPLKLTELILLQHPEVGLRGFFSFDIPEATNDQDGAERHGMSLEPNTVLEPALQLDTVLVDSAVGPICEKTCTANSSPKAAGRERQLEPEGEDRKIETAETAVVKVTESDVLVAALQTSQPVICLPNCSVAIRLPSGTIRTVHQGPPLPPITPP</sequence>
<reference evidence="1" key="1">
    <citation type="submission" date="2020-05" db="EMBL/GenBank/DDBJ databases">
        <title>Large-scale comparative analyses of tick genomes elucidate their genetic diversity and vector capacities.</title>
        <authorList>
            <person name="Jia N."/>
            <person name="Wang J."/>
            <person name="Shi W."/>
            <person name="Du L."/>
            <person name="Sun Y."/>
            <person name="Zhan W."/>
            <person name="Jiang J."/>
            <person name="Wang Q."/>
            <person name="Zhang B."/>
            <person name="Ji P."/>
            <person name="Sakyi L.B."/>
            <person name="Cui X."/>
            <person name="Yuan T."/>
            <person name="Jiang B."/>
            <person name="Yang W."/>
            <person name="Lam T.T.-Y."/>
            <person name="Chang Q."/>
            <person name="Ding S."/>
            <person name="Wang X."/>
            <person name="Zhu J."/>
            <person name="Ruan X."/>
            <person name="Zhao L."/>
            <person name="Wei J."/>
            <person name="Que T."/>
            <person name="Du C."/>
            <person name="Cheng J."/>
            <person name="Dai P."/>
            <person name="Han X."/>
            <person name="Huang E."/>
            <person name="Gao Y."/>
            <person name="Liu J."/>
            <person name="Shao H."/>
            <person name="Ye R."/>
            <person name="Li L."/>
            <person name="Wei W."/>
            <person name="Wang X."/>
            <person name="Wang C."/>
            <person name="Yang T."/>
            <person name="Huo Q."/>
            <person name="Li W."/>
            <person name="Guo W."/>
            <person name="Chen H."/>
            <person name="Zhou L."/>
            <person name="Ni X."/>
            <person name="Tian J."/>
            <person name="Zhou Y."/>
            <person name="Sheng Y."/>
            <person name="Liu T."/>
            <person name="Pan Y."/>
            <person name="Xia L."/>
            <person name="Li J."/>
            <person name="Zhao F."/>
            <person name="Cao W."/>
        </authorList>
    </citation>
    <scope>NUCLEOTIDE SEQUENCE</scope>
    <source>
        <strain evidence="1">Hyas-2018</strain>
    </source>
</reference>
<gene>
    <name evidence="1" type="ORF">HPB50_024284</name>
</gene>
<accession>A0ACB7S1B0</accession>
<organism evidence="1 2">
    <name type="scientific">Hyalomma asiaticum</name>
    <name type="common">Tick</name>
    <dbReference type="NCBI Taxonomy" id="266040"/>
    <lineage>
        <taxon>Eukaryota</taxon>
        <taxon>Metazoa</taxon>
        <taxon>Ecdysozoa</taxon>
        <taxon>Arthropoda</taxon>
        <taxon>Chelicerata</taxon>
        <taxon>Arachnida</taxon>
        <taxon>Acari</taxon>
        <taxon>Parasitiformes</taxon>
        <taxon>Ixodida</taxon>
        <taxon>Ixodoidea</taxon>
        <taxon>Ixodidae</taxon>
        <taxon>Hyalomminae</taxon>
        <taxon>Hyalomma</taxon>
    </lineage>
</organism>
<evidence type="ECO:0000313" key="2">
    <source>
        <dbReference type="Proteomes" id="UP000821845"/>
    </source>
</evidence>
<dbReference type="EMBL" id="CM023487">
    <property type="protein sequence ID" value="KAH6926947.1"/>
    <property type="molecule type" value="Genomic_DNA"/>
</dbReference>
<evidence type="ECO:0000313" key="1">
    <source>
        <dbReference type="EMBL" id="KAH6926947.1"/>
    </source>
</evidence>
<keyword evidence="2" id="KW-1185">Reference proteome</keyword>
<protein>
    <submittedName>
        <fullName evidence="1">Uncharacterized protein</fullName>
    </submittedName>
</protein>
<name>A0ACB7S1B0_HYAAI</name>